<dbReference type="PANTHER" id="PTHR45766">
    <property type="entry name" value="DNA ANNEALING HELICASE AND ENDONUCLEASE ZRANB3 FAMILY MEMBER"/>
    <property type="match status" value="1"/>
</dbReference>
<sequence length="507" mass="57136">MPFQKEGIEFGIQKKGRILLADDMGLGKTIQSLGIALYYRDEWPLLIVCPSSMRYTWVESILRWVPSVPRDKIHVVTGGKDTDGIEGADIVIYSYNVMASHANTVLKAKRFRVVIMDESHFLKSYKSNRSKAGTDIIKRALRSILLTGTPALSRPIELYPQVSALDSGMFGHVHNFAIRYCDAKESSWGWNYNGCSNSKELQLILEERCMIRRMKSQVLSQLPEKRRQKVTLDPQKLPSSSSKEMKACAKLMKHVNLNTVESHGQLMWYFQQTGKAKVKAVCDYLEDLVEAEKKFLCFAHHSDVLDGICEFLASKKHVKYVRIDGSTSAVERQNRMNLFQYDERVLVAVLSITACNAGITMTSAQLVVFAELYWNPGILIQAEDRAHRIGQLDCVIVQYLLAQGTADDYIWPMIEKKLKVLARVGLSDQNFSGMQETQAASSKTNQSKMTDHLLPSRAEGSNQEEPSRAKVEGSNQEESVSDQEVAAALVDMSGIDWNEDLDLEDFT</sequence>
<dbReference type="InterPro" id="IPR027417">
    <property type="entry name" value="P-loop_NTPase"/>
</dbReference>
<organism evidence="3">
    <name type="scientific">Cyprideis torosa</name>
    <dbReference type="NCBI Taxonomy" id="163714"/>
    <lineage>
        <taxon>Eukaryota</taxon>
        <taxon>Metazoa</taxon>
        <taxon>Ecdysozoa</taxon>
        <taxon>Arthropoda</taxon>
        <taxon>Crustacea</taxon>
        <taxon>Oligostraca</taxon>
        <taxon>Ostracoda</taxon>
        <taxon>Podocopa</taxon>
        <taxon>Podocopida</taxon>
        <taxon>Cytherocopina</taxon>
        <taxon>Cytheroidea</taxon>
        <taxon>Cytherideidae</taxon>
        <taxon>Cyprideis</taxon>
    </lineage>
</organism>
<dbReference type="SUPFAM" id="SSF52540">
    <property type="entry name" value="P-loop containing nucleoside triphosphate hydrolases"/>
    <property type="match status" value="2"/>
</dbReference>
<dbReference type="SMART" id="SM00490">
    <property type="entry name" value="HELICc"/>
    <property type="match status" value="1"/>
</dbReference>
<protein>
    <submittedName>
        <fullName evidence="3">Uncharacterized protein</fullName>
    </submittedName>
</protein>
<dbReference type="InterPro" id="IPR014001">
    <property type="entry name" value="Helicase_ATP-bd"/>
</dbReference>
<reference evidence="3" key="1">
    <citation type="submission" date="2020-11" db="EMBL/GenBank/DDBJ databases">
        <authorList>
            <person name="Tran Van P."/>
        </authorList>
    </citation>
    <scope>NUCLEOTIDE SEQUENCE</scope>
</reference>
<dbReference type="SMART" id="SM00487">
    <property type="entry name" value="DEXDc"/>
    <property type="match status" value="1"/>
</dbReference>
<dbReference type="PROSITE" id="PS51194">
    <property type="entry name" value="HELICASE_CTER"/>
    <property type="match status" value="1"/>
</dbReference>
<dbReference type="GO" id="GO:0031297">
    <property type="term" value="P:replication fork processing"/>
    <property type="evidence" value="ECO:0007669"/>
    <property type="project" value="TreeGrafter"/>
</dbReference>
<keyword evidence="1" id="KW-0378">Hydrolase</keyword>
<dbReference type="GO" id="GO:0016787">
    <property type="term" value="F:hydrolase activity"/>
    <property type="evidence" value="ECO:0007669"/>
    <property type="project" value="UniProtKB-KW"/>
</dbReference>
<name>A0A7R8WNK5_9CRUS</name>
<dbReference type="InterPro" id="IPR000330">
    <property type="entry name" value="SNF2_N"/>
</dbReference>
<dbReference type="Pfam" id="PF00271">
    <property type="entry name" value="Helicase_C"/>
    <property type="match status" value="1"/>
</dbReference>
<dbReference type="Gene3D" id="3.40.50.10810">
    <property type="entry name" value="Tandem AAA-ATPase domain"/>
    <property type="match status" value="1"/>
</dbReference>
<dbReference type="AlphaFoldDB" id="A0A7R8WNK5"/>
<evidence type="ECO:0000256" key="1">
    <source>
        <dbReference type="ARBA" id="ARBA00022801"/>
    </source>
</evidence>
<dbReference type="InterPro" id="IPR001650">
    <property type="entry name" value="Helicase_C-like"/>
</dbReference>
<evidence type="ECO:0000313" key="3">
    <source>
        <dbReference type="EMBL" id="CAD7235088.1"/>
    </source>
</evidence>
<dbReference type="CDD" id="cd18010">
    <property type="entry name" value="DEXHc_HARP_SMARCAL1"/>
    <property type="match status" value="1"/>
</dbReference>
<gene>
    <name evidence="3" type="ORF">CTOB1V02_LOCUS12904</name>
</gene>
<dbReference type="Pfam" id="PF00176">
    <property type="entry name" value="SNF2-rel_dom"/>
    <property type="match status" value="1"/>
</dbReference>
<dbReference type="PROSITE" id="PS51192">
    <property type="entry name" value="HELICASE_ATP_BIND_1"/>
    <property type="match status" value="1"/>
</dbReference>
<evidence type="ECO:0000256" key="2">
    <source>
        <dbReference type="SAM" id="MobiDB-lite"/>
    </source>
</evidence>
<dbReference type="GO" id="GO:0043596">
    <property type="term" value="C:nuclear replication fork"/>
    <property type="evidence" value="ECO:0007669"/>
    <property type="project" value="TreeGrafter"/>
</dbReference>
<dbReference type="Gene3D" id="3.40.50.300">
    <property type="entry name" value="P-loop containing nucleotide triphosphate hydrolases"/>
    <property type="match status" value="1"/>
</dbReference>
<dbReference type="InterPro" id="IPR038718">
    <property type="entry name" value="SNF2-like_sf"/>
</dbReference>
<dbReference type="GO" id="GO:0006281">
    <property type="term" value="P:DNA repair"/>
    <property type="evidence" value="ECO:0007669"/>
    <property type="project" value="TreeGrafter"/>
</dbReference>
<dbReference type="OrthoDB" id="2801544at2759"/>
<dbReference type="EMBL" id="OB671144">
    <property type="protein sequence ID" value="CAD7235088.1"/>
    <property type="molecule type" value="Genomic_DNA"/>
</dbReference>
<accession>A0A7R8WNK5</accession>
<dbReference type="PANTHER" id="PTHR45766:SF6">
    <property type="entry name" value="SWI_SNF-RELATED MATRIX-ASSOCIATED ACTIN-DEPENDENT REGULATOR OF CHROMATIN SUBFAMILY A-LIKE PROTEIN 1"/>
    <property type="match status" value="1"/>
</dbReference>
<dbReference type="InterPro" id="IPR049730">
    <property type="entry name" value="SNF2/RAD54-like_C"/>
</dbReference>
<dbReference type="CDD" id="cd18793">
    <property type="entry name" value="SF2_C_SNF"/>
    <property type="match status" value="1"/>
</dbReference>
<dbReference type="GO" id="GO:0005524">
    <property type="term" value="F:ATP binding"/>
    <property type="evidence" value="ECO:0007669"/>
    <property type="project" value="InterPro"/>
</dbReference>
<proteinExistence type="predicted"/>
<feature type="region of interest" description="Disordered" evidence="2">
    <location>
        <begin position="455"/>
        <end position="485"/>
    </location>
</feature>